<dbReference type="Pfam" id="PF00700">
    <property type="entry name" value="Flagellin_C"/>
    <property type="match status" value="1"/>
</dbReference>
<comment type="caution">
    <text evidence="5">The sequence shown here is derived from an EMBL/GenBank/DDBJ whole genome shotgun (WGS) entry which is preliminary data.</text>
</comment>
<comment type="subcellular location">
    <subcellularLocation>
        <location evidence="1">Bacterial flagellum</location>
    </subcellularLocation>
</comment>
<dbReference type="PANTHER" id="PTHR42792:SF1">
    <property type="entry name" value="FLAGELLAR HOOK-ASSOCIATED PROTEIN 3"/>
    <property type="match status" value="1"/>
</dbReference>
<dbReference type="PANTHER" id="PTHR42792">
    <property type="entry name" value="FLAGELLIN"/>
    <property type="match status" value="1"/>
</dbReference>
<reference evidence="5" key="1">
    <citation type="journal article" date="2020" name="mSystems">
        <title>Genome- and Community-Level Interaction Insights into Carbon Utilization and Element Cycling Functions of Hydrothermarchaeota in Hydrothermal Sediment.</title>
        <authorList>
            <person name="Zhou Z."/>
            <person name="Liu Y."/>
            <person name="Xu W."/>
            <person name="Pan J."/>
            <person name="Luo Z.H."/>
            <person name="Li M."/>
        </authorList>
    </citation>
    <scope>NUCLEOTIDE SEQUENCE</scope>
    <source>
        <strain evidence="5">SpSt-997</strain>
    </source>
</reference>
<dbReference type="GO" id="GO:0009288">
    <property type="term" value="C:bacterial-type flagellum"/>
    <property type="evidence" value="ECO:0007669"/>
    <property type="project" value="UniProtKB-SubCell"/>
</dbReference>
<evidence type="ECO:0000256" key="3">
    <source>
        <dbReference type="ARBA" id="ARBA00023143"/>
    </source>
</evidence>
<organism evidence="5">
    <name type="scientific">Acidicaldus sp</name>
    <dbReference type="NCBI Taxonomy" id="1872105"/>
    <lineage>
        <taxon>Bacteria</taxon>
        <taxon>Pseudomonadati</taxon>
        <taxon>Pseudomonadota</taxon>
        <taxon>Alphaproteobacteria</taxon>
        <taxon>Acetobacterales</taxon>
        <taxon>Acetobacteraceae</taxon>
        <taxon>Acidicaldus</taxon>
    </lineage>
</organism>
<keyword evidence="3" id="KW-0975">Bacterial flagellum</keyword>
<comment type="similarity">
    <text evidence="2">Belongs to the bacterial flagellin family.</text>
</comment>
<protein>
    <recommendedName>
        <fullName evidence="4">Flagellin C-terminal domain-containing protein</fullName>
    </recommendedName>
</protein>
<evidence type="ECO:0000259" key="4">
    <source>
        <dbReference type="Pfam" id="PF00700"/>
    </source>
</evidence>
<dbReference type="GO" id="GO:0005198">
    <property type="term" value="F:structural molecule activity"/>
    <property type="evidence" value="ECO:0007669"/>
    <property type="project" value="InterPro"/>
</dbReference>
<sequence length="362" mass="36350">MSGGITPLGPLPPSSYGTLGELVTASNTVQTQLDTLAQQASSGNVSSTYAGLGANALASLNLNAEIAQNNTYVSNITAANTNIGVTQTVMNQLSSIASNISSQLDNITPGSVDTLAAQAQSDLVQVASLLDTQNGTNYVFAGQDATNPPVPDPTNILNSGFFTQINAAVGQLATNGAATTIAITLGIAGSNAAGTSPFSPALSQPASALQGFQASVATGPGESATAGLLASANTFVTSSGPYTTGSYMRDLMHGLAVIGSLSNAQQNLPAFSTLVGDVQTSLSDAGSTMANEEGALGATQDSLSATSTTLGNVNTALQTQVSSIQDVNMASTLSNLSMVQTQMQASFKLIATMQSMSLVSYV</sequence>
<gene>
    <name evidence="5" type="ORF">ENY07_12340</name>
</gene>
<dbReference type="SUPFAM" id="SSF64518">
    <property type="entry name" value="Phase 1 flagellin"/>
    <property type="match status" value="1"/>
</dbReference>
<evidence type="ECO:0000256" key="2">
    <source>
        <dbReference type="ARBA" id="ARBA00005709"/>
    </source>
</evidence>
<feature type="domain" description="Flagellin C-terminal" evidence="4">
    <location>
        <begin position="284"/>
        <end position="361"/>
    </location>
</feature>
<evidence type="ECO:0000313" key="5">
    <source>
        <dbReference type="EMBL" id="HGC43990.1"/>
    </source>
</evidence>
<name>A0A8J4HFW9_9PROT</name>
<dbReference type="InterPro" id="IPR001492">
    <property type="entry name" value="Flagellin"/>
</dbReference>
<accession>A0A8J4HFW9</accession>
<dbReference type="InterPro" id="IPR046358">
    <property type="entry name" value="Flagellin_C"/>
</dbReference>
<dbReference type="Gene3D" id="1.20.1330.10">
    <property type="entry name" value="f41 fragment of flagellin, N-terminal domain"/>
    <property type="match status" value="1"/>
</dbReference>
<evidence type="ECO:0000256" key="1">
    <source>
        <dbReference type="ARBA" id="ARBA00004365"/>
    </source>
</evidence>
<dbReference type="EMBL" id="DTQM01000233">
    <property type="protein sequence ID" value="HGC43990.1"/>
    <property type="molecule type" value="Genomic_DNA"/>
</dbReference>
<dbReference type="AlphaFoldDB" id="A0A8J4HFW9"/>
<proteinExistence type="inferred from homology"/>